<dbReference type="Proteomes" id="UP001152747">
    <property type="component" value="Unassembled WGS sequence"/>
</dbReference>
<proteinExistence type="predicted"/>
<dbReference type="EMBL" id="CANHGI010000004">
    <property type="protein sequence ID" value="CAI5447815.1"/>
    <property type="molecule type" value="Genomic_DNA"/>
</dbReference>
<accession>A0A9P1ILI5</accession>
<evidence type="ECO:0000313" key="2">
    <source>
        <dbReference type="EMBL" id="CAI5447815.1"/>
    </source>
</evidence>
<reference evidence="2" key="1">
    <citation type="submission" date="2022-11" db="EMBL/GenBank/DDBJ databases">
        <authorList>
            <person name="Kikuchi T."/>
        </authorList>
    </citation>
    <scope>NUCLEOTIDE SEQUENCE</scope>
    <source>
        <strain evidence="2">PS1010</strain>
    </source>
</reference>
<name>A0A9P1ILI5_9PELO</name>
<comment type="caution">
    <text evidence="2">The sequence shown here is derived from an EMBL/GenBank/DDBJ whole genome shotgun (WGS) entry which is preliminary data.</text>
</comment>
<organism evidence="2 3">
    <name type="scientific">Caenorhabditis angaria</name>
    <dbReference type="NCBI Taxonomy" id="860376"/>
    <lineage>
        <taxon>Eukaryota</taxon>
        <taxon>Metazoa</taxon>
        <taxon>Ecdysozoa</taxon>
        <taxon>Nematoda</taxon>
        <taxon>Chromadorea</taxon>
        <taxon>Rhabditida</taxon>
        <taxon>Rhabditina</taxon>
        <taxon>Rhabditomorpha</taxon>
        <taxon>Rhabditoidea</taxon>
        <taxon>Rhabditidae</taxon>
        <taxon>Peloderinae</taxon>
        <taxon>Caenorhabditis</taxon>
    </lineage>
</organism>
<protein>
    <submittedName>
        <fullName evidence="2">Uncharacterized protein</fullName>
    </submittedName>
</protein>
<gene>
    <name evidence="2" type="ORF">CAMP_LOCUS10452</name>
</gene>
<evidence type="ECO:0000256" key="1">
    <source>
        <dbReference type="SAM" id="SignalP"/>
    </source>
</evidence>
<dbReference type="OrthoDB" id="5835161at2759"/>
<feature type="signal peptide" evidence="1">
    <location>
        <begin position="1"/>
        <end position="18"/>
    </location>
</feature>
<dbReference type="AlphaFoldDB" id="A0A9P1ILI5"/>
<sequence length="73" mass="8528">MIHQILLAICLLFAVSYAWTIDGSALLPAHQIGRNHEANYFKQRFLSAFRTIDPHVSESTLDRFTRFVREDYD</sequence>
<keyword evidence="1" id="KW-0732">Signal</keyword>
<evidence type="ECO:0000313" key="3">
    <source>
        <dbReference type="Proteomes" id="UP001152747"/>
    </source>
</evidence>
<keyword evidence="3" id="KW-1185">Reference proteome</keyword>
<feature type="chain" id="PRO_5040217178" evidence="1">
    <location>
        <begin position="19"/>
        <end position="73"/>
    </location>
</feature>